<dbReference type="EMBL" id="CM010722">
    <property type="protein sequence ID" value="RZC75008.1"/>
    <property type="molecule type" value="Genomic_DNA"/>
</dbReference>
<protein>
    <submittedName>
        <fullName evidence="1">Uncharacterized protein</fullName>
    </submittedName>
</protein>
<dbReference type="Proteomes" id="UP000316621">
    <property type="component" value="Chromosome 8"/>
</dbReference>
<dbReference type="Gramene" id="RZC75008">
    <property type="protein sequence ID" value="RZC75008"/>
    <property type="gene ID" value="C5167_050491"/>
</dbReference>
<evidence type="ECO:0000313" key="1">
    <source>
        <dbReference type="EMBL" id="RZC75008.1"/>
    </source>
</evidence>
<reference evidence="1 2" key="1">
    <citation type="journal article" date="2018" name="Science">
        <title>The opium poppy genome and morphinan production.</title>
        <authorList>
            <person name="Guo L."/>
            <person name="Winzer T."/>
            <person name="Yang X."/>
            <person name="Li Y."/>
            <person name="Ning Z."/>
            <person name="He Z."/>
            <person name="Teodor R."/>
            <person name="Lu Y."/>
            <person name="Bowser T.A."/>
            <person name="Graham I.A."/>
            <person name="Ye K."/>
        </authorList>
    </citation>
    <scope>NUCLEOTIDE SEQUENCE [LARGE SCALE GENOMIC DNA]</scope>
    <source>
        <strain evidence="2">cv. HN1</strain>
        <tissue evidence="1">Leaves</tissue>
    </source>
</reference>
<accession>A0A4Y7KS79</accession>
<evidence type="ECO:0000313" key="2">
    <source>
        <dbReference type="Proteomes" id="UP000316621"/>
    </source>
</evidence>
<keyword evidence="2" id="KW-1185">Reference proteome</keyword>
<organism evidence="1 2">
    <name type="scientific">Papaver somniferum</name>
    <name type="common">Opium poppy</name>
    <dbReference type="NCBI Taxonomy" id="3469"/>
    <lineage>
        <taxon>Eukaryota</taxon>
        <taxon>Viridiplantae</taxon>
        <taxon>Streptophyta</taxon>
        <taxon>Embryophyta</taxon>
        <taxon>Tracheophyta</taxon>
        <taxon>Spermatophyta</taxon>
        <taxon>Magnoliopsida</taxon>
        <taxon>Ranunculales</taxon>
        <taxon>Papaveraceae</taxon>
        <taxon>Papaveroideae</taxon>
        <taxon>Papaver</taxon>
    </lineage>
</organism>
<dbReference type="AlphaFoldDB" id="A0A4Y7KS79"/>
<proteinExistence type="predicted"/>
<sequence length="94" mass="9581">MVTLVMGGGGRGATHIATAKGSEICVVVLLDNGTDPHNRAEVAVVVGGGDDGGGGRRWRRWSVAVVEGGVGGGGGQRWWRWCSVVLGGGGGRRR</sequence>
<name>A0A4Y7KS79_PAPSO</name>
<gene>
    <name evidence="1" type="ORF">C5167_050491</name>
</gene>